<comment type="subcellular location">
    <subcellularLocation>
        <location evidence="1">Nucleus</location>
    </subcellularLocation>
</comment>
<gene>
    <name evidence="7" type="ORF">DASC09_047100</name>
</gene>
<dbReference type="AlphaFoldDB" id="A0AAV5QT22"/>
<evidence type="ECO:0000256" key="1">
    <source>
        <dbReference type="ARBA" id="ARBA00004123"/>
    </source>
</evidence>
<feature type="region of interest" description="Disordered" evidence="6">
    <location>
        <begin position="1"/>
        <end position="22"/>
    </location>
</feature>
<dbReference type="GO" id="GO:0000124">
    <property type="term" value="C:SAGA complex"/>
    <property type="evidence" value="ECO:0007669"/>
    <property type="project" value="TreeGrafter"/>
</dbReference>
<dbReference type="GO" id="GO:0016251">
    <property type="term" value="F:RNA polymerase II general transcription initiation factor activity"/>
    <property type="evidence" value="ECO:0007669"/>
    <property type="project" value="TreeGrafter"/>
</dbReference>
<name>A0AAV5QT22_9ASCO</name>
<dbReference type="InterPro" id="IPR003162">
    <property type="entry name" value="TFIID-31"/>
</dbReference>
<keyword evidence="4" id="KW-0804">Transcription</keyword>
<dbReference type="CDD" id="cd07979">
    <property type="entry name" value="HFD_TAF9"/>
    <property type="match status" value="1"/>
</dbReference>
<dbReference type="InterPro" id="IPR051431">
    <property type="entry name" value="TFIID_subunit_9"/>
</dbReference>
<dbReference type="SUPFAM" id="SSF47113">
    <property type="entry name" value="Histone-fold"/>
    <property type="match status" value="1"/>
</dbReference>
<comment type="caution">
    <text evidence="7">The sequence shown here is derived from an EMBL/GenBank/DDBJ whole genome shotgun (WGS) entry which is preliminary data.</text>
</comment>
<dbReference type="Proteomes" id="UP001360560">
    <property type="component" value="Unassembled WGS sequence"/>
</dbReference>
<keyword evidence="8" id="KW-1185">Reference proteome</keyword>
<dbReference type="Pfam" id="PF02291">
    <property type="entry name" value="TFIID-31kDa"/>
    <property type="match status" value="1"/>
</dbReference>
<proteinExistence type="inferred from homology"/>
<dbReference type="GeneID" id="90075360"/>
<dbReference type="EMBL" id="BTFZ01000011">
    <property type="protein sequence ID" value="GMM37385.1"/>
    <property type="molecule type" value="Genomic_DNA"/>
</dbReference>
<dbReference type="Gene3D" id="1.10.20.10">
    <property type="entry name" value="Histone, subunit A"/>
    <property type="match status" value="1"/>
</dbReference>
<keyword evidence="5" id="KW-0539">Nucleus</keyword>
<dbReference type="GO" id="GO:0051123">
    <property type="term" value="P:RNA polymerase II preinitiation complex assembly"/>
    <property type="evidence" value="ECO:0007669"/>
    <property type="project" value="TreeGrafter"/>
</dbReference>
<sequence length="170" mass="18998">MTSQGNENAASESGDYQPNQDNVPRDVKLLHLLFAANSIDSYEDHVPLQLMDFAYRYTTGILKDAVIYSDHGNMASSNVTNAGNIGSSNKAISVEDVKLASAARSDYQFRNSQSRELLFELASEKNKKPLPNCIPSFGVRLPPEKYCFTGKDLELEDEYKYEEDIKMKSA</sequence>
<reference evidence="7 8" key="1">
    <citation type="journal article" date="2023" name="Elife">
        <title>Identification of key yeast species and microbe-microbe interactions impacting larval growth of Drosophila in the wild.</title>
        <authorList>
            <person name="Mure A."/>
            <person name="Sugiura Y."/>
            <person name="Maeda R."/>
            <person name="Honda K."/>
            <person name="Sakurai N."/>
            <person name="Takahashi Y."/>
            <person name="Watada M."/>
            <person name="Katoh T."/>
            <person name="Gotoh A."/>
            <person name="Gotoh Y."/>
            <person name="Taniguchi I."/>
            <person name="Nakamura K."/>
            <person name="Hayashi T."/>
            <person name="Katayama T."/>
            <person name="Uemura T."/>
            <person name="Hattori Y."/>
        </authorList>
    </citation>
    <scope>NUCLEOTIDE SEQUENCE [LARGE SCALE GENOMIC DNA]</scope>
    <source>
        <strain evidence="7 8">SC-9</strain>
    </source>
</reference>
<evidence type="ECO:0000313" key="7">
    <source>
        <dbReference type="EMBL" id="GMM37385.1"/>
    </source>
</evidence>
<evidence type="ECO:0000256" key="2">
    <source>
        <dbReference type="ARBA" id="ARBA00007646"/>
    </source>
</evidence>
<dbReference type="GO" id="GO:0003713">
    <property type="term" value="F:transcription coactivator activity"/>
    <property type="evidence" value="ECO:0007669"/>
    <property type="project" value="TreeGrafter"/>
</dbReference>
<dbReference type="InterPro" id="IPR009072">
    <property type="entry name" value="Histone-fold"/>
</dbReference>
<organism evidence="7 8">
    <name type="scientific">Saccharomycopsis crataegensis</name>
    <dbReference type="NCBI Taxonomy" id="43959"/>
    <lineage>
        <taxon>Eukaryota</taxon>
        <taxon>Fungi</taxon>
        <taxon>Dikarya</taxon>
        <taxon>Ascomycota</taxon>
        <taxon>Saccharomycotina</taxon>
        <taxon>Saccharomycetes</taxon>
        <taxon>Saccharomycopsidaceae</taxon>
        <taxon>Saccharomycopsis</taxon>
    </lineage>
</organism>
<protein>
    <submittedName>
        <fullName evidence="7">Chromatin modification protein</fullName>
    </submittedName>
</protein>
<accession>A0AAV5QT22</accession>
<keyword evidence="3" id="KW-0805">Transcription regulation</keyword>
<dbReference type="PANTHER" id="PTHR48068:SF4">
    <property type="entry name" value="TATA-BOX BINDING PROTEIN ASSOCIATED FACTOR 9"/>
    <property type="match status" value="1"/>
</dbReference>
<evidence type="ECO:0000256" key="3">
    <source>
        <dbReference type="ARBA" id="ARBA00023015"/>
    </source>
</evidence>
<comment type="similarity">
    <text evidence="2">Belongs to the TAF9 family.</text>
</comment>
<evidence type="ECO:0000256" key="6">
    <source>
        <dbReference type="SAM" id="MobiDB-lite"/>
    </source>
</evidence>
<dbReference type="GO" id="GO:0005669">
    <property type="term" value="C:transcription factor TFIID complex"/>
    <property type="evidence" value="ECO:0007669"/>
    <property type="project" value="TreeGrafter"/>
</dbReference>
<evidence type="ECO:0000313" key="8">
    <source>
        <dbReference type="Proteomes" id="UP001360560"/>
    </source>
</evidence>
<dbReference type="RefSeq" id="XP_064854381.1">
    <property type="nucleotide sequence ID" value="XM_064998309.1"/>
</dbReference>
<evidence type="ECO:0000256" key="4">
    <source>
        <dbReference type="ARBA" id="ARBA00023163"/>
    </source>
</evidence>
<dbReference type="GO" id="GO:0046982">
    <property type="term" value="F:protein heterodimerization activity"/>
    <property type="evidence" value="ECO:0007669"/>
    <property type="project" value="InterPro"/>
</dbReference>
<dbReference type="PANTHER" id="PTHR48068">
    <property type="entry name" value="TAF9 RNA POLYMERASE II, TATA BOX-BINDING PROTEIN (TBP)-ASSOCIATED FACTOR"/>
    <property type="match status" value="1"/>
</dbReference>
<evidence type="ECO:0000256" key="5">
    <source>
        <dbReference type="ARBA" id="ARBA00023242"/>
    </source>
</evidence>